<evidence type="ECO:0000259" key="3">
    <source>
        <dbReference type="PROSITE" id="PS50404"/>
    </source>
</evidence>
<feature type="domain" description="GST N-terminal" evidence="3">
    <location>
        <begin position="6"/>
        <end position="91"/>
    </location>
</feature>
<protein>
    <recommendedName>
        <fullName evidence="7">Glutathione S-transferase</fullName>
    </recommendedName>
</protein>
<dbReference type="InterPro" id="IPR036249">
    <property type="entry name" value="Thioredoxin-like_sf"/>
</dbReference>
<dbReference type="EMBL" id="NAJL01000029">
    <property type="protein sequence ID" value="TKA26357.1"/>
    <property type="molecule type" value="Genomic_DNA"/>
</dbReference>
<dbReference type="OrthoDB" id="422574at2759"/>
<keyword evidence="6" id="KW-1185">Reference proteome</keyword>
<gene>
    <name evidence="5" type="ORF">B0A50_05136</name>
</gene>
<dbReference type="PROSITE" id="PS50404">
    <property type="entry name" value="GST_NTER"/>
    <property type="match status" value="1"/>
</dbReference>
<dbReference type="InterPro" id="IPR004046">
    <property type="entry name" value="GST_C"/>
</dbReference>
<dbReference type="SFLD" id="SFLDG00358">
    <property type="entry name" value="Main_(cytGST)"/>
    <property type="match status" value="1"/>
</dbReference>
<feature type="domain" description="GST C-terminal" evidence="4">
    <location>
        <begin position="99"/>
        <end position="223"/>
    </location>
</feature>
<evidence type="ECO:0000256" key="2">
    <source>
        <dbReference type="RuleBase" id="RU003494"/>
    </source>
</evidence>
<dbReference type="InterPro" id="IPR004045">
    <property type="entry name" value="Glutathione_S-Trfase_N"/>
</dbReference>
<name>A0A4U0TVS4_9PEZI</name>
<comment type="caution">
    <text evidence="5">The sequence shown here is derived from an EMBL/GenBank/DDBJ whole genome shotgun (WGS) entry which is preliminary data.</text>
</comment>
<organism evidence="5 6">
    <name type="scientific">Salinomyces thailandicus</name>
    <dbReference type="NCBI Taxonomy" id="706561"/>
    <lineage>
        <taxon>Eukaryota</taxon>
        <taxon>Fungi</taxon>
        <taxon>Dikarya</taxon>
        <taxon>Ascomycota</taxon>
        <taxon>Pezizomycotina</taxon>
        <taxon>Dothideomycetes</taxon>
        <taxon>Dothideomycetidae</taxon>
        <taxon>Mycosphaerellales</taxon>
        <taxon>Teratosphaeriaceae</taxon>
        <taxon>Salinomyces</taxon>
    </lineage>
</organism>
<sequence>MTSNMKPLVLHAHGTGPNPYKIACALELVSVPYEVKLWQFGDAPNGVKGSQFLKINQNGRVPALEDPNTGVVSWESGAVMNYILRNYDKQNKLGPRGNSEQDLVDFEKWTFFLVSTLGPFMGQVNWFKHYHSQKNEDALKRYEEQAYRCFEVLEGQLKHGGQYILPGSGPSAVDLHFYPWIYQHGFAGLGLDKYPSVGKWLQGIGELKEVKAAYEKVSKGQEM</sequence>
<dbReference type="Gene3D" id="1.20.1050.130">
    <property type="match status" value="1"/>
</dbReference>
<dbReference type="InterPro" id="IPR010987">
    <property type="entry name" value="Glutathione-S-Trfase_C-like"/>
</dbReference>
<dbReference type="PROSITE" id="PS50405">
    <property type="entry name" value="GST_CTER"/>
    <property type="match status" value="1"/>
</dbReference>
<dbReference type="SUPFAM" id="SSF52833">
    <property type="entry name" value="Thioredoxin-like"/>
    <property type="match status" value="1"/>
</dbReference>
<reference evidence="5 6" key="1">
    <citation type="submission" date="2017-03" db="EMBL/GenBank/DDBJ databases">
        <title>Genomes of endolithic fungi from Antarctica.</title>
        <authorList>
            <person name="Coleine C."/>
            <person name="Masonjones S."/>
            <person name="Stajich J.E."/>
        </authorList>
    </citation>
    <scope>NUCLEOTIDE SEQUENCE [LARGE SCALE GENOMIC DNA]</scope>
    <source>
        <strain evidence="5 6">CCFEE 6315</strain>
    </source>
</reference>
<proteinExistence type="inferred from homology"/>
<comment type="similarity">
    <text evidence="1 2">Belongs to the GST superfamily.</text>
</comment>
<dbReference type="Pfam" id="PF00043">
    <property type="entry name" value="GST_C"/>
    <property type="match status" value="1"/>
</dbReference>
<dbReference type="SFLD" id="SFLDS00019">
    <property type="entry name" value="Glutathione_Transferase_(cytos"/>
    <property type="match status" value="1"/>
</dbReference>
<accession>A0A4U0TVS4</accession>
<evidence type="ECO:0008006" key="7">
    <source>
        <dbReference type="Google" id="ProtNLM"/>
    </source>
</evidence>
<dbReference type="SUPFAM" id="SSF47616">
    <property type="entry name" value="GST C-terminal domain-like"/>
    <property type="match status" value="1"/>
</dbReference>
<dbReference type="InterPro" id="IPR040079">
    <property type="entry name" value="Glutathione_S-Trfase"/>
</dbReference>
<dbReference type="InterPro" id="IPR036282">
    <property type="entry name" value="Glutathione-S-Trfase_C_sf"/>
</dbReference>
<evidence type="ECO:0000256" key="1">
    <source>
        <dbReference type="ARBA" id="ARBA00007409"/>
    </source>
</evidence>
<dbReference type="Pfam" id="PF02798">
    <property type="entry name" value="GST_N"/>
    <property type="match status" value="1"/>
</dbReference>
<dbReference type="Proteomes" id="UP000308549">
    <property type="component" value="Unassembled WGS sequence"/>
</dbReference>
<evidence type="ECO:0000313" key="5">
    <source>
        <dbReference type="EMBL" id="TKA26357.1"/>
    </source>
</evidence>
<evidence type="ECO:0000259" key="4">
    <source>
        <dbReference type="PROSITE" id="PS50405"/>
    </source>
</evidence>
<dbReference type="PANTHER" id="PTHR44051">
    <property type="entry name" value="GLUTATHIONE S-TRANSFERASE-RELATED"/>
    <property type="match status" value="1"/>
</dbReference>
<dbReference type="AlphaFoldDB" id="A0A4U0TVS4"/>
<evidence type="ECO:0000313" key="6">
    <source>
        <dbReference type="Proteomes" id="UP000308549"/>
    </source>
</evidence>
<dbReference type="PANTHER" id="PTHR44051:SF14">
    <property type="entry name" value="GLUTATHIONE S-TRANSFERASE II"/>
    <property type="match status" value="1"/>
</dbReference>